<dbReference type="PANTHER" id="PTHR43673:SF12">
    <property type="entry name" value="PROTEIN DRGA"/>
    <property type="match status" value="1"/>
</dbReference>
<dbReference type="SUPFAM" id="SSF55469">
    <property type="entry name" value="FMN-dependent nitroreductase-like"/>
    <property type="match status" value="1"/>
</dbReference>
<dbReference type="EMBL" id="QMFB01000008">
    <property type="protein sequence ID" value="RAV20387.1"/>
    <property type="molecule type" value="Genomic_DNA"/>
</dbReference>
<evidence type="ECO:0000256" key="2">
    <source>
        <dbReference type="ARBA" id="ARBA00023002"/>
    </source>
</evidence>
<evidence type="ECO:0000313" key="4">
    <source>
        <dbReference type="EMBL" id="RAV20387.1"/>
    </source>
</evidence>
<evidence type="ECO:0000313" key="5">
    <source>
        <dbReference type="Proteomes" id="UP000250369"/>
    </source>
</evidence>
<name>A0A329MR07_9BACL</name>
<dbReference type="CDD" id="cd02137">
    <property type="entry name" value="MhqN-like"/>
    <property type="match status" value="1"/>
</dbReference>
<dbReference type="Proteomes" id="UP000250369">
    <property type="component" value="Unassembled WGS sequence"/>
</dbReference>
<dbReference type="Pfam" id="PF00881">
    <property type="entry name" value="Nitroreductase"/>
    <property type="match status" value="1"/>
</dbReference>
<protein>
    <submittedName>
        <fullName evidence="4">Nitroreductase family protein</fullName>
    </submittedName>
</protein>
<comment type="caution">
    <text evidence="4">The sequence shown here is derived from an EMBL/GenBank/DDBJ whole genome shotgun (WGS) entry which is preliminary data.</text>
</comment>
<keyword evidence="2" id="KW-0560">Oxidoreductase</keyword>
<evidence type="ECO:0000256" key="1">
    <source>
        <dbReference type="ARBA" id="ARBA00007118"/>
    </source>
</evidence>
<dbReference type="PANTHER" id="PTHR43673">
    <property type="entry name" value="NAD(P)H NITROREDUCTASE YDGI-RELATED"/>
    <property type="match status" value="1"/>
</dbReference>
<keyword evidence="5" id="KW-1185">Reference proteome</keyword>
<accession>A0A329MR07</accession>
<dbReference type="GO" id="GO:0016491">
    <property type="term" value="F:oxidoreductase activity"/>
    <property type="evidence" value="ECO:0007669"/>
    <property type="project" value="UniProtKB-KW"/>
</dbReference>
<dbReference type="OrthoDB" id="9782629at2"/>
<dbReference type="RefSeq" id="WP_113031783.1">
    <property type="nucleotide sequence ID" value="NZ_QMFB01000008.1"/>
</dbReference>
<dbReference type="InterPro" id="IPR029479">
    <property type="entry name" value="Nitroreductase"/>
</dbReference>
<gene>
    <name evidence="4" type="ORF">DQG23_15580</name>
</gene>
<dbReference type="AlphaFoldDB" id="A0A329MR07"/>
<evidence type="ECO:0000259" key="3">
    <source>
        <dbReference type="Pfam" id="PF00881"/>
    </source>
</evidence>
<comment type="similarity">
    <text evidence="1">Belongs to the nitroreductase family.</text>
</comment>
<proteinExistence type="inferred from homology"/>
<dbReference type="Gene3D" id="3.40.109.10">
    <property type="entry name" value="NADH Oxidase"/>
    <property type="match status" value="1"/>
</dbReference>
<feature type="domain" description="Nitroreductase" evidence="3">
    <location>
        <begin position="8"/>
        <end position="180"/>
    </location>
</feature>
<organism evidence="4 5">
    <name type="scientific">Paenibacillus contaminans</name>
    <dbReference type="NCBI Taxonomy" id="450362"/>
    <lineage>
        <taxon>Bacteria</taxon>
        <taxon>Bacillati</taxon>
        <taxon>Bacillota</taxon>
        <taxon>Bacilli</taxon>
        <taxon>Bacillales</taxon>
        <taxon>Paenibacillaceae</taxon>
        <taxon>Paenibacillus</taxon>
    </lineage>
</organism>
<sequence>MELNQLLEQRISVNNFDPAGQISREQLESIIQAATSAPSAYNLQHWHFLAVTDKDRKLALKQAAYNQQKIEDAAAAVVVLGDLKAFEKAGLIADDLSAKGYLPEAYKDNLINTLHNAYSNESTQREEAIRAASFAAMTLMLAAKNDGFGTCPMTGFDPQAVRETFNIPAHLFPVLIVTIGQELEETRPQKFRQSVEQVTTFNGF</sequence>
<dbReference type="InterPro" id="IPR000415">
    <property type="entry name" value="Nitroreductase-like"/>
</dbReference>
<reference evidence="4 5" key="1">
    <citation type="journal article" date="2009" name="Int. J. Syst. Evol. Microbiol.">
        <title>Paenibacillus contaminans sp. nov., isolated from a contaminated laboratory plate.</title>
        <authorList>
            <person name="Chou J.H."/>
            <person name="Lee J.H."/>
            <person name="Lin M.C."/>
            <person name="Chang P.S."/>
            <person name="Arun A.B."/>
            <person name="Young C.C."/>
            <person name="Chen W.M."/>
        </authorList>
    </citation>
    <scope>NUCLEOTIDE SEQUENCE [LARGE SCALE GENOMIC DNA]</scope>
    <source>
        <strain evidence="4 5">CKOBP-6</strain>
    </source>
</reference>